<comment type="subunit">
    <text evidence="5">Homodimer.</text>
</comment>
<evidence type="ECO:0000256" key="9">
    <source>
        <dbReference type="HAMAP-Rule" id="MF_00125"/>
    </source>
</evidence>
<comment type="subunit">
    <text evidence="4 9">Heteromultimer composed of HisG and HisZ subunits.</text>
</comment>
<evidence type="ECO:0000256" key="10">
    <source>
        <dbReference type="PIRSR" id="PIRSR001549-1"/>
    </source>
</evidence>
<dbReference type="HAMAP" id="MF_00125">
    <property type="entry name" value="HisZ"/>
    <property type="match status" value="1"/>
</dbReference>
<feature type="binding site" evidence="10">
    <location>
        <position position="118"/>
    </location>
    <ligand>
        <name>L-histidine</name>
        <dbReference type="ChEBI" id="CHEBI:57595"/>
    </ligand>
</feature>
<proteinExistence type="inferred from homology"/>
<dbReference type="InterPro" id="IPR041715">
    <property type="entry name" value="HisRS-like_core"/>
</dbReference>
<dbReference type="PANTHER" id="PTHR43707:SF1">
    <property type="entry name" value="HISTIDINE--TRNA LIGASE, MITOCHONDRIAL-RELATED"/>
    <property type="match status" value="1"/>
</dbReference>
<evidence type="ECO:0000256" key="7">
    <source>
        <dbReference type="ARBA" id="ARBA00022490"/>
    </source>
</evidence>
<name>A0A3D5Q8Y6_FLESI</name>
<comment type="subcellular location">
    <subcellularLocation>
        <location evidence="1 9">Cytoplasm</location>
    </subcellularLocation>
</comment>
<dbReference type="Pfam" id="PF13393">
    <property type="entry name" value="tRNA-synt_His"/>
    <property type="match status" value="1"/>
</dbReference>
<dbReference type="SUPFAM" id="SSF55681">
    <property type="entry name" value="Class II aaRS and biotin synthetases"/>
    <property type="match status" value="1"/>
</dbReference>
<dbReference type="GO" id="GO:0005737">
    <property type="term" value="C:cytoplasm"/>
    <property type="evidence" value="ECO:0007669"/>
    <property type="project" value="UniProtKB-SubCell"/>
</dbReference>
<comment type="function">
    <text evidence="8 9">Required for the first step of histidine biosynthesis. May allow the feedback regulation of ATP phosphoribosyltransferase activity by histidine.</text>
</comment>
<dbReference type="AlphaFoldDB" id="A0A3D5Q8Y6"/>
<dbReference type="InterPro" id="IPR004516">
    <property type="entry name" value="HisRS/HisZ"/>
</dbReference>
<reference evidence="12 13" key="1">
    <citation type="journal article" date="2018" name="Nat. Biotechnol.">
        <title>A standardized bacterial taxonomy based on genome phylogeny substantially revises the tree of life.</title>
        <authorList>
            <person name="Parks D.H."/>
            <person name="Chuvochina M."/>
            <person name="Waite D.W."/>
            <person name="Rinke C."/>
            <person name="Skarshewski A."/>
            <person name="Chaumeil P.A."/>
            <person name="Hugenholtz P."/>
        </authorList>
    </citation>
    <scope>NUCLEOTIDE SEQUENCE [LARGE SCALE GENOMIC DNA]</scope>
    <source>
        <strain evidence="12">UBA8672</strain>
    </source>
</reference>
<comment type="caution">
    <text evidence="12">The sequence shown here is derived from an EMBL/GenBank/DDBJ whole genome shotgun (WGS) entry which is preliminary data.</text>
</comment>
<dbReference type="GO" id="GO:0004821">
    <property type="term" value="F:histidine-tRNA ligase activity"/>
    <property type="evidence" value="ECO:0007669"/>
    <property type="project" value="TreeGrafter"/>
</dbReference>
<dbReference type="CDD" id="cd00773">
    <property type="entry name" value="HisRS-like_core"/>
    <property type="match status" value="1"/>
</dbReference>
<feature type="binding site" evidence="10">
    <location>
        <position position="104"/>
    </location>
    <ligand>
        <name>L-histidine</name>
        <dbReference type="ChEBI" id="CHEBI:57595"/>
    </ligand>
</feature>
<evidence type="ECO:0000256" key="5">
    <source>
        <dbReference type="ARBA" id="ARBA00011738"/>
    </source>
</evidence>
<evidence type="ECO:0000256" key="3">
    <source>
        <dbReference type="ARBA" id="ARBA00005539"/>
    </source>
</evidence>
<dbReference type="InterPro" id="IPR045864">
    <property type="entry name" value="aa-tRNA-synth_II/BPL/LPL"/>
</dbReference>
<dbReference type="InterPro" id="IPR006195">
    <property type="entry name" value="aa-tRNA-synth_II"/>
</dbReference>
<organism evidence="12 13">
    <name type="scientific">Flexistipes sinusarabici</name>
    <dbReference type="NCBI Taxonomy" id="2352"/>
    <lineage>
        <taxon>Bacteria</taxon>
        <taxon>Pseudomonadati</taxon>
        <taxon>Deferribacterota</taxon>
        <taxon>Deferribacteres</taxon>
        <taxon>Deferribacterales</taxon>
        <taxon>Flexistipitaceae</taxon>
        <taxon>Flexistipes</taxon>
    </lineage>
</organism>
<dbReference type="UniPathway" id="UPA00031">
    <property type="reaction ID" value="UER00006"/>
</dbReference>
<keyword evidence="9" id="KW-0368">Histidine biosynthesis</keyword>
<keyword evidence="7 9" id="KW-0963">Cytoplasm</keyword>
<protein>
    <recommendedName>
        <fullName evidence="6 9">ATP phosphoribosyltransferase regulatory subunit</fullName>
    </recommendedName>
</protein>
<dbReference type="GO" id="GO:0006427">
    <property type="term" value="P:histidyl-tRNA aminoacylation"/>
    <property type="evidence" value="ECO:0007669"/>
    <property type="project" value="TreeGrafter"/>
</dbReference>
<dbReference type="GO" id="GO:0000105">
    <property type="term" value="P:L-histidine biosynthetic process"/>
    <property type="evidence" value="ECO:0007669"/>
    <property type="project" value="UniProtKB-UniRule"/>
</dbReference>
<evidence type="ECO:0000256" key="6">
    <source>
        <dbReference type="ARBA" id="ARBA00020397"/>
    </source>
</evidence>
<accession>A0A3D5Q8Y6</accession>
<dbReference type="InterPro" id="IPR004517">
    <property type="entry name" value="HisZ"/>
</dbReference>
<comment type="pathway">
    <text evidence="2 9">Amino-acid biosynthesis; L-histidine biosynthesis; L-histidine from 5-phospho-alpha-D-ribose 1-diphosphate: step 1/9.</text>
</comment>
<dbReference type="PIRSF" id="PIRSF001549">
    <property type="entry name" value="His-tRNA_synth"/>
    <property type="match status" value="1"/>
</dbReference>
<dbReference type="GO" id="GO:0016757">
    <property type="term" value="F:glycosyltransferase activity"/>
    <property type="evidence" value="ECO:0007669"/>
    <property type="project" value="UniProtKB-KW"/>
</dbReference>
<keyword evidence="12" id="KW-0328">Glycosyltransferase</keyword>
<evidence type="ECO:0000313" key="12">
    <source>
        <dbReference type="EMBL" id="HCW92286.1"/>
    </source>
</evidence>
<comment type="similarity">
    <text evidence="3 9">Belongs to the class-II aminoacyl-tRNA synthetase family. HisZ subfamily.</text>
</comment>
<evidence type="ECO:0000256" key="8">
    <source>
        <dbReference type="ARBA" id="ARBA00025246"/>
    </source>
</evidence>
<keyword evidence="9" id="KW-0028">Amino-acid biosynthesis</keyword>
<dbReference type="Gene3D" id="3.30.930.10">
    <property type="entry name" value="Bira Bifunctional Protein, Domain 2"/>
    <property type="match status" value="1"/>
</dbReference>
<feature type="binding site" evidence="10">
    <location>
        <begin position="265"/>
        <end position="266"/>
    </location>
    <ligand>
        <name>L-histidine</name>
        <dbReference type="ChEBI" id="CHEBI:57595"/>
    </ligand>
</feature>
<feature type="binding site" evidence="10">
    <location>
        <begin position="74"/>
        <end position="76"/>
    </location>
    <ligand>
        <name>L-histidine</name>
        <dbReference type="ChEBI" id="CHEBI:57595"/>
    </ligand>
</feature>
<evidence type="ECO:0000256" key="4">
    <source>
        <dbReference type="ARBA" id="ARBA00011496"/>
    </source>
</evidence>
<dbReference type="EMBL" id="DPPF01000024">
    <property type="protein sequence ID" value="HCW92286.1"/>
    <property type="molecule type" value="Genomic_DNA"/>
</dbReference>
<evidence type="ECO:0000313" key="13">
    <source>
        <dbReference type="Proteomes" id="UP000262325"/>
    </source>
</evidence>
<feature type="domain" description="Aminoacyl-transfer RNA synthetases class-II family profile" evidence="11">
    <location>
        <begin position="16"/>
        <end position="105"/>
    </location>
</feature>
<gene>
    <name evidence="9" type="primary">hisZ</name>
    <name evidence="12" type="ORF">DHM44_01225</name>
</gene>
<keyword evidence="12" id="KW-0808">Transferase</keyword>
<dbReference type="PROSITE" id="PS50862">
    <property type="entry name" value="AA_TRNA_LIGASE_II"/>
    <property type="match status" value="1"/>
</dbReference>
<dbReference type="Proteomes" id="UP000262325">
    <property type="component" value="Unassembled WGS sequence"/>
</dbReference>
<feature type="binding site" evidence="10">
    <location>
        <position position="261"/>
    </location>
    <ligand>
        <name>L-histidine</name>
        <dbReference type="ChEBI" id="CHEBI:57595"/>
    </ligand>
</feature>
<comment type="miscellaneous">
    <text evidence="9">This function is generally fulfilled by the C-terminal part of HisG, which is missing in some bacteria such as this one.</text>
</comment>
<feature type="binding site" evidence="10">
    <location>
        <position position="122"/>
    </location>
    <ligand>
        <name>L-histidine</name>
        <dbReference type="ChEBI" id="CHEBI:57595"/>
    </ligand>
</feature>
<dbReference type="PANTHER" id="PTHR43707">
    <property type="entry name" value="HISTIDYL-TRNA SYNTHETASE"/>
    <property type="match status" value="1"/>
</dbReference>
<evidence type="ECO:0000256" key="2">
    <source>
        <dbReference type="ARBA" id="ARBA00004667"/>
    </source>
</evidence>
<evidence type="ECO:0000256" key="1">
    <source>
        <dbReference type="ARBA" id="ARBA00004496"/>
    </source>
</evidence>
<evidence type="ECO:0000259" key="11">
    <source>
        <dbReference type="PROSITE" id="PS50862"/>
    </source>
</evidence>
<sequence>MNTSKSHIPERAKKTNKLIAEIHSTLNSYGYSEIFLPLYEYYEILKHTTWDFRDENIIRFIDRNSGKSMVLRPDFTPQVCRVVSTYMKDYPLPLRLQYKGRVFRNVNMNRGLKSEKYQVGFENFGSSELFGDLELLSIADSTMTNLKIEDYQIVIGDQKFLKLLLEKFDDSDYYLKLLTEKNMDEIKKFLSNKEIPDNITRLLKYLPFAFGKPEILNKIHELSTFNNLLNERVNYLKELFSGFAELGIDTSKLIVDMGETRGLGYYTGINLDIINDKSGSILGGGGRYDSLMNKFGQNMTACGLAYNIEEIMPLYKHDYESEPYDYLLVGKHNFVKAEQLRKEGYKVFWVEEGNNIEAIKERYKFKNITM</sequence>